<keyword evidence="6 14" id="KW-0732">Signal</keyword>
<evidence type="ECO:0000256" key="7">
    <source>
        <dbReference type="ARBA" id="ARBA00023004"/>
    </source>
</evidence>
<evidence type="ECO:0000256" key="8">
    <source>
        <dbReference type="ARBA" id="ARBA00023065"/>
    </source>
</evidence>
<dbReference type="InterPro" id="IPR036942">
    <property type="entry name" value="Beta-barrel_TonB_sf"/>
</dbReference>
<dbReference type="Proteomes" id="UP000556201">
    <property type="component" value="Unassembled WGS sequence"/>
</dbReference>
<dbReference type="Gene3D" id="2.170.130.10">
    <property type="entry name" value="TonB-dependent receptor, plug domain"/>
    <property type="match status" value="1"/>
</dbReference>
<comment type="subcellular location">
    <subcellularLocation>
        <location evidence="1 12">Cell outer membrane</location>
        <topology evidence="1 12">Multi-pass membrane protein</topology>
    </subcellularLocation>
</comment>
<dbReference type="Pfam" id="PF00593">
    <property type="entry name" value="TonB_dep_Rec_b-barrel"/>
    <property type="match status" value="1"/>
</dbReference>
<evidence type="ECO:0000256" key="6">
    <source>
        <dbReference type="ARBA" id="ARBA00022729"/>
    </source>
</evidence>
<evidence type="ECO:0000256" key="4">
    <source>
        <dbReference type="ARBA" id="ARBA00022496"/>
    </source>
</evidence>
<keyword evidence="2 12" id="KW-0813">Transport</keyword>
<evidence type="ECO:0000313" key="17">
    <source>
        <dbReference type="EMBL" id="MBB5773011.1"/>
    </source>
</evidence>
<organism evidence="17 18">
    <name type="scientific">Brevundimonas vesicularis</name>
    <name type="common">Pseudomonas vesicularis</name>
    <dbReference type="NCBI Taxonomy" id="41276"/>
    <lineage>
        <taxon>Bacteria</taxon>
        <taxon>Pseudomonadati</taxon>
        <taxon>Pseudomonadota</taxon>
        <taxon>Alphaproteobacteria</taxon>
        <taxon>Caulobacterales</taxon>
        <taxon>Caulobacteraceae</taxon>
        <taxon>Brevundimonas</taxon>
    </lineage>
</organism>
<accession>A0A7W9FWX8</accession>
<dbReference type="InterPro" id="IPR037066">
    <property type="entry name" value="Plug_dom_sf"/>
</dbReference>
<evidence type="ECO:0000256" key="3">
    <source>
        <dbReference type="ARBA" id="ARBA00022452"/>
    </source>
</evidence>
<dbReference type="GO" id="GO:0009279">
    <property type="term" value="C:cell outer membrane"/>
    <property type="evidence" value="ECO:0007669"/>
    <property type="project" value="UniProtKB-SubCell"/>
</dbReference>
<evidence type="ECO:0000313" key="18">
    <source>
        <dbReference type="Proteomes" id="UP000556201"/>
    </source>
</evidence>
<dbReference type="InterPro" id="IPR000531">
    <property type="entry name" value="Beta-barrel_TonB"/>
</dbReference>
<comment type="similarity">
    <text evidence="12 13">Belongs to the TonB-dependent receptor family.</text>
</comment>
<keyword evidence="11 12" id="KW-0998">Cell outer membrane</keyword>
<evidence type="ECO:0000256" key="14">
    <source>
        <dbReference type="SAM" id="SignalP"/>
    </source>
</evidence>
<keyword evidence="9 13" id="KW-0798">TonB box</keyword>
<evidence type="ECO:0000256" key="10">
    <source>
        <dbReference type="ARBA" id="ARBA00023136"/>
    </source>
</evidence>
<gene>
    <name evidence="17" type="ORF">HNP47_003031</name>
</gene>
<dbReference type="Gene3D" id="2.40.170.20">
    <property type="entry name" value="TonB-dependent receptor, beta-barrel domain"/>
    <property type="match status" value="1"/>
</dbReference>
<dbReference type="Pfam" id="PF07715">
    <property type="entry name" value="Plug"/>
    <property type="match status" value="1"/>
</dbReference>
<comment type="caution">
    <text evidence="17">The sequence shown here is derived from an EMBL/GenBank/DDBJ whole genome shotgun (WGS) entry which is preliminary data.</text>
</comment>
<feature type="signal peptide" evidence="14">
    <location>
        <begin position="1"/>
        <end position="26"/>
    </location>
</feature>
<dbReference type="PROSITE" id="PS52016">
    <property type="entry name" value="TONB_DEPENDENT_REC_3"/>
    <property type="match status" value="1"/>
</dbReference>
<dbReference type="InterPro" id="IPR039426">
    <property type="entry name" value="TonB-dep_rcpt-like"/>
</dbReference>
<dbReference type="InterPro" id="IPR012910">
    <property type="entry name" value="Plug_dom"/>
</dbReference>
<sequence>MITRKSLIWATTALAGSLAFAGAASAQSTGTEATEVGEVVVTGVRGQRTIEGLATAETVAKTRNTIGQEFIATQSAGQTILQTLNLTPGLSFTNADPYGSSGGNIRLRGFDGNRVSLTFDGIPLNDTGNYATYTNQQLDPELIERASINTGSTDVDSPTASATGGTINYVTRRPAADFGGWLQGSLGDFSYNRIMGLIDTGAVGPWGTSAWFAASHQKYDKFKGIGELEKTQYNARIYQPLRDNGDFISLAAHWNENRNNNYNGPNLATATGFCDVARTQVCVSDVETSPFGWGVDFDRTYTAPTVRPGVADVDTNGANYWGLRINPSDTGNIRGQSRFTLADGLILTIDPSFSYTLANGGSQQTVLAENDLLLRGTRTTGGVDLNGDGDILDRVRVMTPSNTHTQRYTLNSSLIWDLNDHHRLRAAYALDWGRHRQTGLYGRIDFSNPTNPSFVDEFGGLKEEGNRVVNLDGFALRSRDRLSYAELNQFSVEYIGRFLDEALTVSIGVRAPFFSRELNQFCYTQNASSNVICTSEVPATTLANGNVTFAGRGTTQYVAPYSRTVKYDDVLPNVGATYKFGGAQSIYASYSESLSAPRTDSLYAATRLADGSIGNPTVQPETSKNIDFGYRYTAGTLIAQASGFFNQFDNRIVSTFEPDLDQFVDRNVGSVESKGVEISVGWSPIQALSLYGSASFLDSELQDDYVYDRAGNRLQTKGKKQVETPEQMYSLRASYQFNDVFSAGIQGKYTGERWVTDVNDLKVDAYTVVDLDARFDFAPLGFEGTYLQFNVTNLFDEQYYSTLGTRASGTPGQLGYSRSFAGVGAPRTMMATLRYAF</sequence>
<evidence type="ECO:0000256" key="9">
    <source>
        <dbReference type="ARBA" id="ARBA00023077"/>
    </source>
</evidence>
<feature type="chain" id="PRO_5031562693" evidence="14">
    <location>
        <begin position="27"/>
        <end position="837"/>
    </location>
</feature>
<dbReference type="PANTHER" id="PTHR32552:SF89">
    <property type="entry name" value="CATECHOLATE SIDEROPHORE RECEPTOR FIU"/>
    <property type="match status" value="1"/>
</dbReference>
<feature type="domain" description="TonB-dependent receptor plug" evidence="16">
    <location>
        <begin position="57"/>
        <end position="164"/>
    </location>
</feature>
<name>A0A7W9FWX8_BREVE</name>
<evidence type="ECO:0000256" key="12">
    <source>
        <dbReference type="PROSITE-ProRule" id="PRU01360"/>
    </source>
</evidence>
<dbReference type="GO" id="GO:0015344">
    <property type="term" value="F:siderophore uptake transmembrane transporter activity"/>
    <property type="evidence" value="ECO:0007669"/>
    <property type="project" value="TreeGrafter"/>
</dbReference>
<keyword evidence="8" id="KW-0406">Ion transport</keyword>
<dbReference type="EMBL" id="JACHLJ010000004">
    <property type="protein sequence ID" value="MBB5773011.1"/>
    <property type="molecule type" value="Genomic_DNA"/>
</dbReference>
<evidence type="ECO:0000256" key="1">
    <source>
        <dbReference type="ARBA" id="ARBA00004571"/>
    </source>
</evidence>
<dbReference type="AlphaFoldDB" id="A0A7W9FWX8"/>
<keyword evidence="5 12" id="KW-0812">Transmembrane</keyword>
<keyword evidence="3 12" id="KW-1134">Transmembrane beta strand</keyword>
<evidence type="ECO:0000259" key="16">
    <source>
        <dbReference type="Pfam" id="PF07715"/>
    </source>
</evidence>
<evidence type="ECO:0000256" key="13">
    <source>
        <dbReference type="RuleBase" id="RU003357"/>
    </source>
</evidence>
<feature type="domain" description="TonB-dependent receptor-like beta-barrel" evidence="15">
    <location>
        <begin position="294"/>
        <end position="794"/>
    </location>
</feature>
<evidence type="ECO:0000256" key="11">
    <source>
        <dbReference type="ARBA" id="ARBA00023237"/>
    </source>
</evidence>
<protein>
    <submittedName>
        <fullName evidence="17">Iron complex outermembrane receptor protein</fullName>
    </submittedName>
</protein>
<keyword evidence="10 12" id="KW-0472">Membrane</keyword>
<keyword evidence="7" id="KW-0408">Iron</keyword>
<dbReference type="PANTHER" id="PTHR32552">
    <property type="entry name" value="FERRICHROME IRON RECEPTOR-RELATED"/>
    <property type="match status" value="1"/>
</dbReference>
<evidence type="ECO:0000259" key="15">
    <source>
        <dbReference type="Pfam" id="PF00593"/>
    </source>
</evidence>
<evidence type="ECO:0000256" key="2">
    <source>
        <dbReference type="ARBA" id="ARBA00022448"/>
    </source>
</evidence>
<keyword evidence="17" id="KW-0675">Receptor</keyword>
<dbReference type="SUPFAM" id="SSF56935">
    <property type="entry name" value="Porins"/>
    <property type="match status" value="1"/>
</dbReference>
<dbReference type="RefSeq" id="WP_184280183.1">
    <property type="nucleotide sequence ID" value="NZ_JACHLJ010000004.1"/>
</dbReference>
<reference evidence="17 18" key="1">
    <citation type="submission" date="2020-08" db="EMBL/GenBank/DDBJ databases">
        <title>Functional genomics of gut bacteria from endangered species of beetles.</title>
        <authorList>
            <person name="Carlos-Shanley C."/>
        </authorList>
    </citation>
    <scope>NUCLEOTIDE SEQUENCE [LARGE SCALE GENOMIC DNA]</scope>
    <source>
        <strain evidence="17 18">S00192</strain>
    </source>
</reference>
<proteinExistence type="inferred from homology"/>
<evidence type="ECO:0000256" key="5">
    <source>
        <dbReference type="ARBA" id="ARBA00022692"/>
    </source>
</evidence>
<keyword evidence="4" id="KW-0410">Iron transport</keyword>